<dbReference type="Pfam" id="PF20057">
    <property type="entry name" value="DUF6456"/>
    <property type="match status" value="1"/>
</dbReference>
<reference evidence="3 4" key="1">
    <citation type="submission" date="2024-05" db="EMBL/GenBank/DDBJ databases">
        <title>Genome sequence of Ponticoccus litoralis KCCM 90028.</title>
        <authorList>
            <person name="Kim J.M."/>
            <person name="Lee J.K."/>
            <person name="Choi B.J."/>
            <person name="Bayburt H."/>
            <person name="Baek J.H."/>
            <person name="Jeon C.O."/>
        </authorList>
    </citation>
    <scope>NUCLEOTIDE SEQUENCE [LARGE SCALE GENOMIC DNA]</scope>
    <source>
        <strain evidence="3 4">KCCM 90028</strain>
    </source>
</reference>
<protein>
    <submittedName>
        <fullName evidence="3">DUF6456 domain-containing protein</fullName>
    </submittedName>
</protein>
<organism evidence="3 4">
    <name type="scientific">Ponticoccus litoralis</name>
    <dbReference type="NCBI Taxonomy" id="422297"/>
    <lineage>
        <taxon>Bacteria</taxon>
        <taxon>Pseudomonadati</taxon>
        <taxon>Pseudomonadota</taxon>
        <taxon>Alphaproteobacteria</taxon>
        <taxon>Rhodobacterales</taxon>
        <taxon>Roseobacteraceae</taxon>
        <taxon>Ponticoccus</taxon>
    </lineage>
</organism>
<evidence type="ECO:0000313" key="4">
    <source>
        <dbReference type="Proteomes" id="UP001428774"/>
    </source>
</evidence>
<evidence type="ECO:0000313" key="3">
    <source>
        <dbReference type="EMBL" id="MEN9062507.1"/>
    </source>
</evidence>
<dbReference type="InterPro" id="IPR045599">
    <property type="entry name" value="DUF6456"/>
</dbReference>
<gene>
    <name evidence="3" type="ORF">ABFB10_17445</name>
</gene>
<dbReference type="AlphaFoldDB" id="A0AAW9SS03"/>
<feature type="domain" description="DUF6456" evidence="2">
    <location>
        <begin position="228"/>
        <end position="358"/>
    </location>
</feature>
<name>A0AAW9SS03_9RHOB</name>
<dbReference type="RefSeq" id="WP_347167469.1">
    <property type="nucleotide sequence ID" value="NZ_JBDNCH010000002.1"/>
</dbReference>
<evidence type="ECO:0000256" key="1">
    <source>
        <dbReference type="SAM" id="MobiDB-lite"/>
    </source>
</evidence>
<keyword evidence="4" id="KW-1185">Reference proteome</keyword>
<feature type="region of interest" description="Disordered" evidence="1">
    <location>
        <begin position="80"/>
        <end position="100"/>
    </location>
</feature>
<evidence type="ECO:0000259" key="2">
    <source>
        <dbReference type="Pfam" id="PF20057"/>
    </source>
</evidence>
<proteinExistence type="predicted"/>
<comment type="caution">
    <text evidence="3">The sequence shown here is derived from an EMBL/GenBank/DDBJ whole genome shotgun (WGS) entry which is preliminary data.</text>
</comment>
<sequence>MMDTGVKPPWNRLPEWVPDAARVYLAHTEQGQSIRALARQAGCHASTVLRQVRRIETRRDDPLIDAALSSLGVARASAMDRMTRKDRDPMNAANQHPAPPDALTLAREARQILRRLCESGAVLAVAAEMDKAVVVRDTGDGGSARTGVVDVAVAEAMALKGWIACDQPARISRYRVTASGRAALNRLVAEQENKVRGFAEAQAGFETGRAAEAGLDAVERDPRARKSRYVLAESPLTALGRRRDKEGMPFLTEPLIAAGERLREDYELAQLGPRSVQSWDRYVQEAPVEIAEGAEANPAQARLRAALRDLGPGLGDVALRCCCYLEGLETTEKRLGWSARSGKVVLRIALQRLRRHYDAMSRQGGDFLG</sequence>
<dbReference type="EMBL" id="JBDNCH010000002">
    <property type="protein sequence ID" value="MEN9062507.1"/>
    <property type="molecule type" value="Genomic_DNA"/>
</dbReference>
<dbReference type="Proteomes" id="UP001428774">
    <property type="component" value="Unassembled WGS sequence"/>
</dbReference>
<accession>A0AAW9SS03</accession>